<dbReference type="OrthoDB" id="1098640at2"/>
<dbReference type="InterPro" id="IPR013766">
    <property type="entry name" value="Thioredoxin_domain"/>
</dbReference>
<reference evidence="6 7" key="1">
    <citation type="submission" date="2019-01" db="EMBL/GenBank/DDBJ databases">
        <title>Ancylomarina salipaludis sp. nov., isolated from a salt marsh.</title>
        <authorList>
            <person name="Yoon J.-H."/>
        </authorList>
    </citation>
    <scope>NUCLEOTIDE SEQUENCE [LARGE SCALE GENOMIC DNA]</scope>
    <source>
        <strain evidence="6 7">SHSM-M15</strain>
    </source>
</reference>
<organism evidence="6 7">
    <name type="scientific">Ancylomarina salipaludis</name>
    <dbReference type="NCBI Taxonomy" id="2501299"/>
    <lineage>
        <taxon>Bacteria</taxon>
        <taxon>Pseudomonadati</taxon>
        <taxon>Bacteroidota</taxon>
        <taxon>Bacteroidia</taxon>
        <taxon>Marinilabiliales</taxon>
        <taxon>Marinifilaceae</taxon>
        <taxon>Ancylomarina</taxon>
    </lineage>
</organism>
<evidence type="ECO:0000313" key="7">
    <source>
        <dbReference type="Proteomes" id="UP000289703"/>
    </source>
</evidence>
<keyword evidence="7" id="KW-1185">Reference proteome</keyword>
<dbReference type="InterPro" id="IPR017937">
    <property type="entry name" value="Thioredoxin_CS"/>
</dbReference>
<evidence type="ECO:0000256" key="1">
    <source>
        <dbReference type="ARBA" id="ARBA00004196"/>
    </source>
</evidence>
<dbReference type="GO" id="GO:0017004">
    <property type="term" value="P:cytochrome complex assembly"/>
    <property type="evidence" value="ECO:0007669"/>
    <property type="project" value="UniProtKB-KW"/>
</dbReference>
<dbReference type="InterPro" id="IPR036249">
    <property type="entry name" value="Thioredoxin-like_sf"/>
</dbReference>
<dbReference type="Pfam" id="PF08534">
    <property type="entry name" value="Redoxin"/>
    <property type="match status" value="1"/>
</dbReference>
<name>A0A4Q1JKG7_9BACT</name>
<evidence type="ECO:0000256" key="3">
    <source>
        <dbReference type="ARBA" id="ARBA00023157"/>
    </source>
</evidence>
<dbReference type="Proteomes" id="UP000289703">
    <property type="component" value="Unassembled WGS sequence"/>
</dbReference>
<evidence type="ECO:0000313" key="6">
    <source>
        <dbReference type="EMBL" id="RXQ90977.1"/>
    </source>
</evidence>
<comment type="caution">
    <text evidence="6">The sequence shown here is derived from an EMBL/GenBank/DDBJ whole genome shotgun (WGS) entry which is preliminary data.</text>
</comment>
<dbReference type="GO" id="GO:0016491">
    <property type="term" value="F:oxidoreductase activity"/>
    <property type="evidence" value="ECO:0007669"/>
    <property type="project" value="InterPro"/>
</dbReference>
<proteinExistence type="predicted"/>
<dbReference type="Gene3D" id="3.40.30.10">
    <property type="entry name" value="Glutaredoxin"/>
    <property type="match status" value="1"/>
</dbReference>
<comment type="subcellular location">
    <subcellularLocation>
        <location evidence="1">Cell envelope</location>
    </subcellularLocation>
</comment>
<dbReference type="AlphaFoldDB" id="A0A4Q1JKG7"/>
<dbReference type="RefSeq" id="WP_129255078.1">
    <property type="nucleotide sequence ID" value="NZ_SAXA01000012.1"/>
</dbReference>
<accession>A0A4Q1JKG7</accession>
<dbReference type="InterPro" id="IPR013740">
    <property type="entry name" value="Redoxin"/>
</dbReference>
<keyword evidence="3" id="KW-1015">Disulfide bond</keyword>
<gene>
    <name evidence="6" type="ORF">EO244_12805</name>
</gene>
<dbReference type="PANTHER" id="PTHR42852">
    <property type="entry name" value="THIOL:DISULFIDE INTERCHANGE PROTEIN DSBE"/>
    <property type="match status" value="1"/>
</dbReference>
<evidence type="ECO:0000256" key="4">
    <source>
        <dbReference type="ARBA" id="ARBA00023284"/>
    </source>
</evidence>
<dbReference type="PROSITE" id="PS51352">
    <property type="entry name" value="THIOREDOXIN_2"/>
    <property type="match status" value="1"/>
</dbReference>
<keyword evidence="2" id="KW-0201">Cytochrome c-type biogenesis</keyword>
<evidence type="ECO:0000256" key="2">
    <source>
        <dbReference type="ARBA" id="ARBA00022748"/>
    </source>
</evidence>
<evidence type="ECO:0000259" key="5">
    <source>
        <dbReference type="PROSITE" id="PS51352"/>
    </source>
</evidence>
<sequence>MNTQNMKYYLKYIALFFVIFGWVGCVQSQKQTVKLKGQLVNFDKTIKMGSQDPQAILLKEGVEIHLSDSNRFEIELNLKKPTYFKLGRNTLYLQPGYNLEVYIDKDYPTHAKFKGVGAEPNRYLIYKPFPKAGSFLRAGHLIKSNRSYEFIKTEIEKKMTEFMDSLNVYQNLPKSFVELEKTRNYLSAAISFNAYPGYLRFAGKFKNKEESQTAYEFAAASVKDDFKKYVDLAGAHPEYLQLEEFRDVVFKRLWNEKDLEFTAEIDDFIKAYQIINQLGFRGPVQEVLNEKVKLVQELKTDSYKSVLDKAFEKYNTLLPGKDGPDFQITDLMGKSINKTDFKGKILVVDLWATWCGPCKAESPYFEALAKEFAYDKVTFISVCIDSKESVWRKYLEKHEKTSLQYMADRSEFQNYLINGIPRFMVFDKDGKIIDAFAPRPSDEKFKQLIQRSL</sequence>
<dbReference type="PANTHER" id="PTHR42852:SF6">
    <property type="entry name" value="THIOL:DISULFIDE INTERCHANGE PROTEIN DSBE"/>
    <property type="match status" value="1"/>
</dbReference>
<dbReference type="InterPro" id="IPR050553">
    <property type="entry name" value="Thioredoxin_ResA/DsbE_sf"/>
</dbReference>
<dbReference type="PROSITE" id="PS51257">
    <property type="entry name" value="PROKAR_LIPOPROTEIN"/>
    <property type="match status" value="1"/>
</dbReference>
<protein>
    <submittedName>
        <fullName evidence="6">Redoxin domain-containing protein</fullName>
    </submittedName>
</protein>
<dbReference type="GO" id="GO:0030313">
    <property type="term" value="C:cell envelope"/>
    <property type="evidence" value="ECO:0007669"/>
    <property type="project" value="UniProtKB-SubCell"/>
</dbReference>
<feature type="domain" description="Thioredoxin" evidence="5">
    <location>
        <begin position="317"/>
        <end position="453"/>
    </location>
</feature>
<dbReference type="CDD" id="cd02966">
    <property type="entry name" value="TlpA_like_family"/>
    <property type="match status" value="1"/>
</dbReference>
<keyword evidence="4" id="KW-0676">Redox-active center</keyword>
<dbReference type="PROSITE" id="PS00194">
    <property type="entry name" value="THIOREDOXIN_1"/>
    <property type="match status" value="1"/>
</dbReference>
<dbReference type="SUPFAM" id="SSF52833">
    <property type="entry name" value="Thioredoxin-like"/>
    <property type="match status" value="1"/>
</dbReference>
<dbReference type="EMBL" id="SAXA01000012">
    <property type="protein sequence ID" value="RXQ90977.1"/>
    <property type="molecule type" value="Genomic_DNA"/>
</dbReference>